<dbReference type="Proteomes" id="UP000254161">
    <property type="component" value="Unassembled WGS sequence"/>
</dbReference>
<proteinExistence type="predicted"/>
<protein>
    <submittedName>
        <fullName evidence="2">Uncharacterized protein</fullName>
    </submittedName>
</protein>
<feature type="transmembrane region" description="Helical" evidence="1">
    <location>
        <begin position="46"/>
        <end position="66"/>
    </location>
</feature>
<accession>A0A381EJH6</accession>
<reference evidence="2 3" key="1">
    <citation type="submission" date="2018-06" db="EMBL/GenBank/DDBJ databases">
        <authorList>
            <consortium name="Pathogen Informatics"/>
            <person name="Doyle S."/>
        </authorList>
    </citation>
    <scope>NUCLEOTIDE SEQUENCE [LARGE SCALE GENOMIC DNA]</scope>
    <source>
        <strain evidence="2 3">NCTC12264</strain>
    </source>
</reference>
<name>A0A381EJH6_CAMUP</name>
<dbReference type="EMBL" id="UFUZ01000001">
    <property type="protein sequence ID" value="SUX27073.1"/>
    <property type="molecule type" value="Genomic_DNA"/>
</dbReference>
<dbReference type="RefSeq" id="WP_115630440.1">
    <property type="nucleotide sequence ID" value="NZ_UFUZ01000001.1"/>
</dbReference>
<organism evidence="2 3">
    <name type="scientific">Campylobacter upsaliensis</name>
    <dbReference type="NCBI Taxonomy" id="28080"/>
    <lineage>
        <taxon>Bacteria</taxon>
        <taxon>Pseudomonadati</taxon>
        <taxon>Campylobacterota</taxon>
        <taxon>Epsilonproteobacteria</taxon>
        <taxon>Campylobacterales</taxon>
        <taxon>Campylobacteraceae</taxon>
        <taxon>Campylobacter</taxon>
    </lineage>
</organism>
<feature type="transmembrane region" description="Helical" evidence="1">
    <location>
        <begin position="12"/>
        <end position="34"/>
    </location>
</feature>
<evidence type="ECO:0000256" key="1">
    <source>
        <dbReference type="SAM" id="Phobius"/>
    </source>
</evidence>
<keyword evidence="1" id="KW-0812">Transmembrane</keyword>
<keyword evidence="1" id="KW-1133">Transmembrane helix</keyword>
<dbReference type="AlphaFoldDB" id="A0A381EJH6"/>
<evidence type="ECO:0000313" key="3">
    <source>
        <dbReference type="Proteomes" id="UP000254161"/>
    </source>
</evidence>
<evidence type="ECO:0000313" key="2">
    <source>
        <dbReference type="EMBL" id="SUX27073.1"/>
    </source>
</evidence>
<keyword evidence="1" id="KW-0472">Membrane</keyword>
<sequence>MSKKEKIKAKITFLNSLIIAFLTTLFAIFGYSFINFKNLNYYDLLGVSIACLFLFFCIVLFLKFFIKELNKLEKED</sequence>
<gene>
    <name evidence="2" type="ORF">NCTC12264_01317</name>
</gene>